<protein>
    <recommendedName>
        <fullName evidence="2">diphosphomevalonate decarboxylase</fullName>
        <ecNumber evidence="2">4.1.1.33</ecNumber>
    </recommendedName>
</protein>
<comment type="similarity">
    <text evidence="1">Belongs to the diphosphomevalonate decarboxylase family.</text>
</comment>
<dbReference type="InterPro" id="IPR053859">
    <property type="entry name" value="MVD-like_N"/>
</dbReference>
<dbReference type="PANTHER" id="PTHR10977">
    <property type="entry name" value="DIPHOSPHOMEVALONATE DECARBOXYLASE"/>
    <property type="match status" value="1"/>
</dbReference>
<dbReference type="RefSeq" id="WP_186869419.1">
    <property type="nucleotide sequence ID" value="NZ_JACOOL010000005.1"/>
</dbReference>
<evidence type="ECO:0000259" key="9">
    <source>
        <dbReference type="Pfam" id="PF22700"/>
    </source>
</evidence>
<evidence type="ECO:0000256" key="4">
    <source>
        <dbReference type="ARBA" id="ARBA00022741"/>
    </source>
</evidence>
<dbReference type="AlphaFoldDB" id="A0A923L5E0"/>
<dbReference type="PANTHER" id="PTHR10977:SF3">
    <property type="entry name" value="DIPHOSPHOMEVALONATE DECARBOXYLASE"/>
    <property type="match status" value="1"/>
</dbReference>
<dbReference type="InterPro" id="IPR041431">
    <property type="entry name" value="Mvd1_C"/>
</dbReference>
<dbReference type="NCBIfam" id="TIGR01240">
    <property type="entry name" value="mevDPdecarb"/>
    <property type="match status" value="1"/>
</dbReference>
<evidence type="ECO:0000256" key="7">
    <source>
        <dbReference type="ARBA" id="ARBA00023239"/>
    </source>
</evidence>
<dbReference type="InterPro" id="IPR036554">
    <property type="entry name" value="GHMP_kinase_C_sf"/>
</dbReference>
<feature type="domain" description="Mvd1 C-terminal" evidence="8">
    <location>
        <begin position="180"/>
        <end position="308"/>
    </location>
</feature>
<dbReference type="InterPro" id="IPR029765">
    <property type="entry name" value="Mev_diP_decarb"/>
</dbReference>
<keyword evidence="4" id="KW-0547">Nucleotide-binding</keyword>
<evidence type="ECO:0000256" key="3">
    <source>
        <dbReference type="ARBA" id="ARBA00022516"/>
    </source>
</evidence>
<dbReference type="SUPFAM" id="SSF54211">
    <property type="entry name" value="Ribosomal protein S5 domain 2-like"/>
    <property type="match status" value="1"/>
</dbReference>
<keyword evidence="3" id="KW-0444">Lipid biosynthesis</keyword>
<evidence type="ECO:0000256" key="5">
    <source>
        <dbReference type="ARBA" id="ARBA00022840"/>
    </source>
</evidence>
<dbReference type="PIRSF" id="PIRSF015950">
    <property type="entry name" value="Mev_P_decrbx"/>
    <property type="match status" value="1"/>
</dbReference>
<evidence type="ECO:0000256" key="1">
    <source>
        <dbReference type="ARBA" id="ARBA00008831"/>
    </source>
</evidence>
<proteinExistence type="inferred from homology"/>
<keyword evidence="11" id="KW-1185">Reference proteome</keyword>
<dbReference type="GO" id="GO:0005524">
    <property type="term" value="F:ATP binding"/>
    <property type="evidence" value="ECO:0007669"/>
    <property type="project" value="UniProtKB-KW"/>
</dbReference>
<dbReference type="EC" id="4.1.1.33" evidence="2"/>
<organism evidence="10 11">
    <name type="scientific">Ornithinibacillus hominis</name>
    <dbReference type="NCBI Taxonomy" id="2763055"/>
    <lineage>
        <taxon>Bacteria</taxon>
        <taxon>Bacillati</taxon>
        <taxon>Bacillota</taxon>
        <taxon>Bacilli</taxon>
        <taxon>Bacillales</taxon>
        <taxon>Bacillaceae</taxon>
        <taxon>Ornithinibacillus</taxon>
    </lineage>
</organism>
<dbReference type="Pfam" id="PF22700">
    <property type="entry name" value="MVD-like_N"/>
    <property type="match status" value="1"/>
</dbReference>
<feature type="domain" description="Diphosphomevalonate decarboxylase-like N-terminal" evidence="9">
    <location>
        <begin position="7"/>
        <end position="164"/>
    </location>
</feature>
<dbReference type="Proteomes" id="UP000637359">
    <property type="component" value="Unassembled WGS sequence"/>
</dbReference>
<evidence type="ECO:0000313" key="11">
    <source>
        <dbReference type="Proteomes" id="UP000637359"/>
    </source>
</evidence>
<evidence type="ECO:0000259" key="8">
    <source>
        <dbReference type="Pfam" id="PF18376"/>
    </source>
</evidence>
<dbReference type="InterPro" id="IPR014721">
    <property type="entry name" value="Ribsml_uS5_D2-typ_fold_subgr"/>
</dbReference>
<comment type="caution">
    <text evidence="10">The sequence shown here is derived from an EMBL/GenBank/DDBJ whole genome shotgun (WGS) entry which is preliminary data.</text>
</comment>
<gene>
    <name evidence="10" type="primary">mvaD</name>
    <name evidence="10" type="ORF">H8S33_07715</name>
</gene>
<dbReference type="InterPro" id="IPR020568">
    <property type="entry name" value="Ribosomal_Su5_D2-typ_SF"/>
</dbReference>
<dbReference type="InterPro" id="IPR005935">
    <property type="entry name" value="Mev_decarb"/>
</dbReference>
<dbReference type="SUPFAM" id="SSF55060">
    <property type="entry name" value="GHMP Kinase, C-terminal domain"/>
    <property type="match status" value="1"/>
</dbReference>
<sequence length="330" mass="36059">MKATAKAHTNIALIKYWGKRDEALILPTNNSLSVTLDGFYTTTTVSYKPELTKDTFTLNDEVVVGEQYNRVTNFLNKVRDIAGKQLYAEVKSINAVPTAAGFASSASGFAALAAAATKAIGLSLTESELSRLTRQGSGSACRSIFGGFAEWQKGEMEDGSDSFAVPVAPKDHWDIRVAAVVLNAKMKKLSSRSGMKRTVETSPFFKGWVESIPSDLEAIKQGILERDFHKVGEVAEANCLKMHATTLGANPPFTYWLDTTMSVMQTVQELRSTGVPAYFTIDAGPNVKVLYLPQDEEKVLETLRNISGVTDVRLSRVGQGIKYLEDEELV</sequence>
<evidence type="ECO:0000256" key="2">
    <source>
        <dbReference type="ARBA" id="ARBA00012296"/>
    </source>
</evidence>
<keyword evidence="6" id="KW-0443">Lipid metabolism</keyword>
<keyword evidence="7 10" id="KW-0456">Lyase</keyword>
<dbReference type="Pfam" id="PF18376">
    <property type="entry name" value="MDD_C"/>
    <property type="match status" value="1"/>
</dbReference>
<dbReference type="EMBL" id="JACOOL010000005">
    <property type="protein sequence ID" value="MBC5636700.1"/>
    <property type="molecule type" value="Genomic_DNA"/>
</dbReference>
<dbReference type="GO" id="GO:0019287">
    <property type="term" value="P:isopentenyl diphosphate biosynthetic process, mevalonate pathway"/>
    <property type="evidence" value="ECO:0007669"/>
    <property type="project" value="InterPro"/>
</dbReference>
<dbReference type="GO" id="GO:0004163">
    <property type="term" value="F:diphosphomevalonate decarboxylase activity"/>
    <property type="evidence" value="ECO:0007669"/>
    <property type="project" value="UniProtKB-EC"/>
</dbReference>
<dbReference type="FunFam" id="3.30.230.10:FF:000072">
    <property type="entry name" value="Diphosphomevalonate decarboxylase"/>
    <property type="match status" value="1"/>
</dbReference>
<keyword evidence="5" id="KW-0067">ATP-binding</keyword>
<name>A0A923L5E0_9BACI</name>
<reference evidence="10" key="1">
    <citation type="submission" date="2020-08" db="EMBL/GenBank/DDBJ databases">
        <title>Genome public.</title>
        <authorList>
            <person name="Liu C."/>
            <person name="Sun Q."/>
        </authorList>
    </citation>
    <scope>NUCLEOTIDE SEQUENCE</scope>
    <source>
        <strain evidence="10">BX22</strain>
    </source>
</reference>
<accession>A0A923L5E0</accession>
<evidence type="ECO:0000256" key="6">
    <source>
        <dbReference type="ARBA" id="ARBA00023098"/>
    </source>
</evidence>
<dbReference type="GO" id="GO:0005829">
    <property type="term" value="C:cytosol"/>
    <property type="evidence" value="ECO:0007669"/>
    <property type="project" value="InterPro"/>
</dbReference>
<evidence type="ECO:0000313" key="10">
    <source>
        <dbReference type="EMBL" id="MBC5636700.1"/>
    </source>
</evidence>
<dbReference type="Gene3D" id="3.30.230.10">
    <property type="match status" value="1"/>
</dbReference>
<dbReference type="Gene3D" id="3.30.70.890">
    <property type="entry name" value="GHMP kinase, C-terminal domain"/>
    <property type="match status" value="1"/>
</dbReference>